<dbReference type="Proteomes" id="UP000324832">
    <property type="component" value="Unassembled WGS sequence"/>
</dbReference>
<keyword evidence="1" id="KW-0472">Membrane</keyword>
<organism evidence="2 3">
    <name type="scientific">Leptidea sinapis</name>
    <dbReference type="NCBI Taxonomy" id="189913"/>
    <lineage>
        <taxon>Eukaryota</taxon>
        <taxon>Metazoa</taxon>
        <taxon>Ecdysozoa</taxon>
        <taxon>Arthropoda</taxon>
        <taxon>Hexapoda</taxon>
        <taxon>Insecta</taxon>
        <taxon>Pterygota</taxon>
        <taxon>Neoptera</taxon>
        <taxon>Endopterygota</taxon>
        <taxon>Lepidoptera</taxon>
        <taxon>Glossata</taxon>
        <taxon>Ditrysia</taxon>
        <taxon>Papilionoidea</taxon>
        <taxon>Pieridae</taxon>
        <taxon>Dismorphiinae</taxon>
        <taxon>Leptidea</taxon>
    </lineage>
</organism>
<protein>
    <submittedName>
        <fullName evidence="2">Uncharacterized protein</fullName>
    </submittedName>
</protein>
<keyword evidence="1" id="KW-1133">Transmembrane helix</keyword>
<feature type="transmembrane region" description="Helical" evidence="1">
    <location>
        <begin position="12"/>
        <end position="33"/>
    </location>
</feature>
<keyword evidence="3" id="KW-1185">Reference proteome</keyword>
<dbReference type="EMBL" id="FZQP02001338">
    <property type="protein sequence ID" value="VVC92582.1"/>
    <property type="molecule type" value="Genomic_DNA"/>
</dbReference>
<evidence type="ECO:0000256" key="1">
    <source>
        <dbReference type="SAM" id="Phobius"/>
    </source>
</evidence>
<sequence>MVMEELGEECVVSGFLLYYLYICRIFSCVPVTLRKITTGKWKLKVDLRAWELKYKVRTATVLSVTVAILYLCKFYLLFLEAYYYLQCGPSLSVSDMAYPILNIILEKANLMLLIEICNDAQEMDREELKNF</sequence>
<keyword evidence="1" id="KW-0812">Transmembrane</keyword>
<feature type="transmembrane region" description="Helical" evidence="1">
    <location>
        <begin position="54"/>
        <end position="76"/>
    </location>
</feature>
<reference evidence="2 3" key="1">
    <citation type="submission" date="2017-07" db="EMBL/GenBank/DDBJ databases">
        <authorList>
            <person name="Talla V."/>
            <person name="Backstrom N."/>
        </authorList>
    </citation>
    <scope>NUCLEOTIDE SEQUENCE [LARGE SCALE GENOMIC DNA]</scope>
</reference>
<name>A0A5E4Q2Y6_9NEOP</name>
<proteinExistence type="predicted"/>
<gene>
    <name evidence="2" type="ORF">LSINAPIS_LOCUS4989</name>
</gene>
<dbReference type="AlphaFoldDB" id="A0A5E4Q2Y6"/>
<accession>A0A5E4Q2Y6</accession>
<evidence type="ECO:0000313" key="3">
    <source>
        <dbReference type="Proteomes" id="UP000324832"/>
    </source>
</evidence>
<evidence type="ECO:0000313" key="2">
    <source>
        <dbReference type="EMBL" id="VVC92582.1"/>
    </source>
</evidence>